<organism evidence="2 3">
    <name type="scientific">Argiope bruennichi</name>
    <name type="common">Wasp spider</name>
    <name type="synonym">Aranea bruennichi</name>
    <dbReference type="NCBI Taxonomy" id="94029"/>
    <lineage>
        <taxon>Eukaryota</taxon>
        <taxon>Metazoa</taxon>
        <taxon>Ecdysozoa</taxon>
        <taxon>Arthropoda</taxon>
        <taxon>Chelicerata</taxon>
        <taxon>Arachnida</taxon>
        <taxon>Araneae</taxon>
        <taxon>Araneomorphae</taxon>
        <taxon>Entelegynae</taxon>
        <taxon>Araneoidea</taxon>
        <taxon>Araneidae</taxon>
        <taxon>Argiope</taxon>
    </lineage>
</organism>
<accession>A0A8T0EGH9</accession>
<comment type="caution">
    <text evidence="2">The sequence shown here is derived from an EMBL/GenBank/DDBJ whole genome shotgun (WGS) entry which is preliminary data.</text>
</comment>
<dbReference type="EMBL" id="JABXBU010002228">
    <property type="protein sequence ID" value="KAF8771713.1"/>
    <property type="molecule type" value="Genomic_DNA"/>
</dbReference>
<evidence type="ECO:0000313" key="3">
    <source>
        <dbReference type="Proteomes" id="UP000807504"/>
    </source>
</evidence>
<dbReference type="AlphaFoldDB" id="A0A8T0EGH9"/>
<evidence type="ECO:0000313" key="2">
    <source>
        <dbReference type="EMBL" id="KAF8771713.1"/>
    </source>
</evidence>
<gene>
    <name evidence="2" type="ORF">HNY73_019093</name>
</gene>
<reference evidence="2" key="2">
    <citation type="submission" date="2020-06" db="EMBL/GenBank/DDBJ databases">
        <authorList>
            <person name="Sheffer M."/>
        </authorList>
    </citation>
    <scope>NUCLEOTIDE SEQUENCE</scope>
</reference>
<feature type="region of interest" description="Disordered" evidence="1">
    <location>
        <begin position="37"/>
        <end position="82"/>
    </location>
</feature>
<feature type="compositionally biased region" description="Basic and acidic residues" evidence="1">
    <location>
        <begin position="65"/>
        <end position="78"/>
    </location>
</feature>
<reference evidence="2" key="1">
    <citation type="journal article" date="2020" name="bioRxiv">
        <title>Chromosome-level reference genome of the European wasp spider Argiope bruennichi: a resource for studies on range expansion and evolutionary adaptation.</title>
        <authorList>
            <person name="Sheffer M.M."/>
            <person name="Hoppe A."/>
            <person name="Krehenwinkel H."/>
            <person name="Uhl G."/>
            <person name="Kuss A.W."/>
            <person name="Jensen L."/>
            <person name="Jensen C."/>
            <person name="Gillespie R.G."/>
            <person name="Hoff K.J."/>
            <person name="Prost S."/>
        </authorList>
    </citation>
    <scope>NUCLEOTIDE SEQUENCE</scope>
</reference>
<evidence type="ECO:0000256" key="1">
    <source>
        <dbReference type="SAM" id="MobiDB-lite"/>
    </source>
</evidence>
<keyword evidence="3" id="KW-1185">Reference proteome</keyword>
<sequence length="134" mass="15321">MPLSLEDRIRTGCLFLQNSFEKAFLKSGLKHRVDEGVEGGVSISEPQEDGKERGIWHQSWIEGHQQGHDEEGQPAHDEDAGDDDERLGCLLLPLRLEMIAAFLTHFRCCILEKIIKDHLENEQKQRAGYSRNQI</sequence>
<protein>
    <submittedName>
        <fullName evidence="2">Uncharacterized protein</fullName>
    </submittedName>
</protein>
<name>A0A8T0EGH9_ARGBR</name>
<proteinExistence type="predicted"/>
<dbReference type="Proteomes" id="UP000807504">
    <property type="component" value="Unassembled WGS sequence"/>
</dbReference>